<sequence>MFLPTIISITFLFGGLFTDASSEGRKHNFLRNGKLPIPTRDSTHVITVTVEEDHTLLGGFERPKFIEREFTVFDPAHKRKGEAKRPLVLAYHGVMSDSETMRQLTQFDREAKDRGWVAAYPQGEWKYYEKMTNWNGAGCCSQGQDDIAFTKDMIDYIVKHFNVDENEVYVTGVSNGGFMVYRLLCEMGDRENGKPWISAASVHSGLLGAWQADFSSCSISTDTSLVHFHGLADPVVNITGKPEGKQELLPFAPVTNAEWKSVNASIDYVAEAMCGSNAITSTSNPTESTTCHQMCDGKVEYCMVEELQHMWSGCSDESLHMYDPNHATNVDATKYFADSFARHSSKKESELVKP</sequence>
<evidence type="ECO:0008006" key="5">
    <source>
        <dbReference type="Google" id="ProtNLM"/>
    </source>
</evidence>
<dbReference type="PANTHER" id="PTHR43037:SF5">
    <property type="entry name" value="FERULOYL ESTERASE"/>
    <property type="match status" value="1"/>
</dbReference>
<organism evidence="4">
    <name type="scientific">Skeletonema marinoi</name>
    <dbReference type="NCBI Taxonomy" id="267567"/>
    <lineage>
        <taxon>Eukaryota</taxon>
        <taxon>Sar</taxon>
        <taxon>Stramenopiles</taxon>
        <taxon>Ochrophyta</taxon>
        <taxon>Bacillariophyta</taxon>
        <taxon>Coscinodiscophyceae</taxon>
        <taxon>Thalassiosirophycidae</taxon>
        <taxon>Thalassiosirales</taxon>
        <taxon>Skeletonemataceae</taxon>
        <taxon>Skeletonema</taxon>
        <taxon>Skeletonema marinoi-dohrnii complex</taxon>
    </lineage>
</organism>
<dbReference type="PANTHER" id="PTHR43037">
    <property type="entry name" value="UNNAMED PRODUCT-RELATED"/>
    <property type="match status" value="1"/>
</dbReference>
<evidence type="ECO:0000256" key="1">
    <source>
        <dbReference type="ARBA" id="ARBA00022729"/>
    </source>
</evidence>
<dbReference type="EMBL" id="HBGZ01029806">
    <property type="protein sequence ID" value="CAD9627246.1"/>
    <property type="molecule type" value="Transcribed_RNA"/>
</dbReference>
<keyword evidence="2" id="KW-0378">Hydrolase</keyword>
<dbReference type="InterPro" id="IPR050955">
    <property type="entry name" value="Plant_Biomass_Hydrol_Est"/>
</dbReference>
<evidence type="ECO:0000313" key="4">
    <source>
        <dbReference type="EMBL" id="CAD9627246.1"/>
    </source>
</evidence>
<dbReference type="GO" id="GO:0016787">
    <property type="term" value="F:hydrolase activity"/>
    <property type="evidence" value="ECO:0007669"/>
    <property type="project" value="UniProtKB-KW"/>
</dbReference>
<dbReference type="InterPro" id="IPR029058">
    <property type="entry name" value="AB_hydrolase_fold"/>
</dbReference>
<name>A0A7S2Q0D5_9STRA</name>
<gene>
    <name evidence="4" type="ORF">SMAR0320_LOCUS21218</name>
</gene>
<proteinExistence type="predicted"/>
<dbReference type="Gene3D" id="3.40.50.1820">
    <property type="entry name" value="alpha/beta hydrolase"/>
    <property type="match status" value="1"/>
</dbReference>
<evidence type="ECO:0000256" key="2">
    <source>
        <dbReference type="ARBA" id="ARBA00022801"/>
    </source>
</evidence>
<reference evidence="4" key="1">
    <citation type="submission" date="2021-01" db="EMBL/GenBank/DDBJ databases">
        <authorList>
            <person name="Corre E."/>
            <person name="Pelletier E."/>
            <person name="Niang G."/>
            <person name="Scheremetjew M."/>
            <person name="Finn R."/>
            <person name="Kale V."/>
            <person name="Holt S."/>
            <person name="Cochrane G."/>
            <person name="Meng A."/>
            <person name="Brown T."/>
            <person name="Cohen L."/>
        </authorList>
    </citation>
    <scope>NUCLEOTIDE SEQUENCE</scope>
    <source>
        <strain evidence="4">SM1012Den-03</strain>
    </source>
</reference>
<dbReference type="SUPFAM" id="SSF53474">
    <property type="entry name" value="alpha/beta-Hydrolases"/>
    <property type="match status" value="1"/>
</dbReference>
<protein>
    <recommendedName>
        <fullName evidence="5">Feruloyl esterase</fullName>
    </recommendedName>
</protein>
<feature type="chain" id="PRO_5030919001" description="Feruloyl esterase" evidence="3">
    <location>
        <begin position="23"/>
        <end position="354"/>
    </location>
</feature>
<evidence type="ECO:0000256" key="3">
    <source>
        <dbReference type="SAM" id="SignalP"/>
    </source>
</evidence>
<keyword evidence="1 3" id="KW-0732">Signal</keyword>
<feature type="signal peptide" evidence="3">
    <location>
        <begin position="1"/>
        <end position="22"/>
    </location>
</feature>
<dbReference type="AlphaFoldDB" id="A0A7S2Q0D5"/>
<accession>A0A7S2Q0D5</accession>